<evidence type="ECO:0000313" key="2">
    <source>
        <dbReference type="Proteomes" id="UP001393056"/>
    </source>
</evidence>
<dbReference type="RefSeq" id="WP_341681218.1">
    <property type="nucleotide sequence ID" value="NZ_JBBYHT010000001.1"/>
</dbReference>
<keyword evidence="2" id="KW-1185">Reference proteome</keyword>
<protein>
    <recommendedName>
        <fullName evidence="3">Lipoprotein</fullName>
    </recommendedName>
</protein>
<reference evidence="1 2" key="1">
    <citation type="submission" date="2024-04" db="EMBL/GenBank/DDBJ databases">
        <title>Flavobacterium sp. DGU41 16S ribosomal RNA gene Genome sequencing and assembly.</title>
        <authorList>
            <person name="Park S."/>
        </authorList>
    </citation>
    <scope>NUCLEOTIDE SEQUENCE [LARGE SCALE GENOMIC DNA]</scope>
    <source>
        <strain evidence="1 2">DGU41</strain>
    </source>
</reference>
<evidence type="ECO:0008006" key="3">
    <source>
        <dbReference type="Google" id="ProtNLM"/>
    </source>
</evidence>
<organism evidence="1 2">
    <name type="scientific">Flavobacterium helocola</name>
    <dbReference type="NCBI Taxonomy" id="3139139"/>
    <lineage>
        <taxon>Bacteria</taxon>
        <taxon>Pseudomonadati</taxon>
        <taxon>Bacteroidota</taxon>
        <taxon>Flavobacteriia</taxon>
        <taxon>Flavobacteriales</taxon>
        <taxon>Flavobacteriaceae</taxon>
        <taxon>Flavobacterium</taxon>
    </lineage>
</organism>
<proteinExistence type="predicted"/>
<evidence type="ECO:0000313" key="1">
    <source>
        <dbReference type="EMBL" id="MEL1246630.1"/>
    </source>
</evidence>
<comment type="caution">
    <text evidence="1">The sequence shown here is derived from an EMBL/GenBank/DDBJ whole genome shotgun (WGS) entry which is preliminary data.</text>
</comment>
<dbReference type="Proteomes" id="UP001393056">
    <property type="component" value="Unassembled WGS sequence"/>
</dbReference>
<dbReference type="EMBL" id="JBBYHT010000001">
    <property type="protein sequence ID" value="MEL1246630.1"/>
    <property type="molecule type" value="Genomic_DNA"/>
</dbReference>
<dbReference type="PROSITE" id="PS51257">
    <property type="entry name" value="PROKAR_LIPOPROTEIN"/>
    <property type="match status" value="1"/>
</dbReference>
<gene>
    <name evidence="1" type="ORF">AAEO58_01100</name>
</gene>
<sequence>MKFICAISIFFLLSCNSNKKESIILNVLNDTLVTYSLNSTKDTANIIKYSLENNSDKAIYINNNFATIFDHSKSLILNDKLLELNITNDNKIVNCGLTITDFVNSFDCDDSRNSANQRIEYDYIKKSPDVSAGFILHPKEKKYFIGYVKITDQNIGIQHINSVSADIKKNKKYYAQFFIDAKTSRAIEILPWDVKENIKTNNCKIFDGVIKFDKKIPVKILDSN</sequence>
<name>A0ABU9I2J3_9FLAO</name>
<accession>A0ABU9I2J3</accession>